<protein>
    <submittedName>
        <fullName evidence="2">Uncharacterized protein</fullName>
    </submittedName>
</protein>
<keyword evidence="3" id="KW-1185">Reference proteome</keyword>
<dbReference type="Proteomes" id="UP001642540">
    <property type="component" value="Unassembled WGS sequence"/>
</dbReference>
<accession>A0ABP1RMV2</accession>
<sequence>MAELIYLISDVNKKEEGSRLIRIVSRTPGKPAEYQMKQVAFVSAAKAGMPVNVNGSATDFRRPRQFLTQIPRNPNPSSAMMAPATQQSLGRYVFGPSVTFTGISDGYQPIFELTADLSATAVRQPTHTSASSPQSNVPATASRRPRKKYYENPERKLNLRAGVSRTRSKKPFGPSK</sequence>
<evidence type="ECO:0000313" key="3">
    <source>
        <dbReference type="Proteomes" id="UP001642540"/>
    </source>
</evidence>
<name>A0ABP1RMV2_9HEXA</name>
<feature type="compositionally biased region" description="Basic and acidic residues" evidence="1">
    <location>
        <begin position="148"/>
        <end position="157"/>
    </location>
</feature>
<gene>
    <name evidence="2" type="ORF">ODALV1_LOCUS24056</name>
</gene>
<feature type="compositionally biased region" description="Polar residues" evidence="1">
    <location>
        <begin position="122"/>
        <end position="139"/>
    </location>
</feature>
<comment type="caution">
    <text evidence="2">The sequence shown here is derived from an EMBL/GenBank/DDBJ whole genome shotgun (WGS) entry which is preliminary data.</text>
</comment>
<evidence type="ECO:0000256" key="1">
    <source>
        <dbReference type="SAM" id="MobiDB-lite"/>
    </source>
</evidence>
<evidence type="ECO:0000313" key="2">
    <source>
        <dbReference type="EMBL" id="CAL8131170.1"/>
    </source>
</evidence>
<feature type="region of interest" description="Disordered" evidence="1">
    <location>
        <begin position="122"/>
        <end position="176"/>
    </location>
</feature>
<organism evidence="2 3">
    <name type="scientific">Orchesella dallaii</name>
    <dbReference type="NCBI Taxonomy" id="48710"/>
    <lineage>
        <taxon>Eukaryota</taxon>
        <taxon>Metazoa</taxon>
        <taxon>Ecdysozoa</taxon>
        <taxon>Arthropoda</taxon>
        <taxon>Hexapoda</taxon>
        <taxon>Collembola</taxon>
        <taxon>Entomobryomorpha</taxon>
        <taxon>Entomobryoidea</taxon>
        <taxon>Orchesellidae</taxon>
        <taxon>Orchesellinae</taxon>
        <taxon>Orchesella</taxon>
    </lineage>
</organism>
<reference evidence="2 3" key="1">
    <citation type="submission" date="2024-08" db="EMBL/GenBank/DDBJ databases">
        <authorList>
            <person name="Cucini C."/>
            <person name="Frati F."/>
        </authorList>
    </citation>
    <scope>NUCLEOTIDE SEQUENCE [LARGE SCALE GENOMIC DNA]</scope>
</reference>
<dbReference type="EMBL" id="CAXLJM020000086">
    <property type="protein sequence ID" value="CAL8131170.1"/>
    <property type="molecule type" value="Genomic_DNA"/>
</dbReference>
<proteinExistence type="predicted"/>